<dbReference type="AlphaFoldDB" id="A0A8H4KZV1"/>
<feature type="domain" description="Sulfatase N-terminal" evidence="5">
    <location>
        <begin position="94"/>
        <end position="215"/>
    </location>
</feature>
<dbReference type="InterPro" id="IPR000917">
    <property type="entry name" value="Sulfatase_N"/>
</dbReference>
<dbReference type="Pfam" id="PF00884">
    <property type="entry name" value="Sulfatase"/>
    <property type="match status" value="1"/>
</dbReference>
<keyword evidence="2" id="KW-0479">Metal-binding</keyword>
<reference evidence="6 7" key="1">
    <citation type="submission" date="2020-01" db="EMBL/GenBank/DDBJ databases">
        <title>Identification and distribution of gene clusters putatively required for synthesis of sphingolipid metabolism inhibitors in phylogenetically diverse species of the filamentous fungus Fusarium.</title>
        <authorList>
            <person name="Kim H.-S."/>
            <person name="Busman M."/>
            <person name="Brown D.W."/>
            <person name="Divon H."/>
            <person name="Uhlig S."/>
            <person name="Proctor R.H."/>
        </authorList>
    </citation>
    <scope>NUCLEOTIDE SEQUENCE [LARGE SCALE GENOMIC DNA]</scope>
    <source>
        <strain evidence="6 7">NRRL 20459</strain>
    </source>
</reference>
<evidence type="ECO:0000256" key="3">
    <source>
        <dbReference type="ARBA" id="ARBA00022801"/>
    </source>
</evidence>
<dbReference type="OrthoDB" id="103349at2759"/>
<comment type="similarity">
    <text evidence="1">Belongs to the sulfatase family.</text>
</comment>
<sequence length="228" mass="25887">MRSRVLSSANSWISVESAYGTTLEAGNTQAVLHSVRPASRSLILTWRESRYISPQPFPGLRGESCSYKLSWAIDVIAKQLKGLLQRPTRLRRVPQPPFAALPEILSDGGYHTILSGKWHLGLTKQFAPRSRGFKKNFTFLPGSRNHHAYEPQLDNADGWFSALCTDGHWMEGDTFLDHRTDLPEDFFSTVTFTDKLLDFFKTRIYEEKEQHFLCLPAVHSSALAFKSL</sequence>
<organism evidence="6 7">
    <name type="scientific">Fusarium albosuccineum</name>
    <dbReference type="NCBI Taxonomy" id="1237068"/>
    <lineage>
        <taxon>Eukaryota</taxon>
        <taxon>Fungi</taxon>
        <taxon>Dikarya</taxon>
        <taxon>Ascomycota</taxon>
        <taxon>Pezizomycotina</taxon>
        <taxon>Sordariomycetes</taxon>
        <taxon>Hypocreomycetidae</taxon>
        <taxon>Hypocreales</taxon>
        <taxon>Nectriaceae</taxon>
        <taxon>Fusarium</taxon>
        <taxon>Fusarium decemcellulare species complex</taxon>
    </lineage>
</organism>
<dbReference type="PROSITE" id="PS00149">
    <property type="entry name" value="SULFATASE_2"/>
    <property type="match status" value="1"/>
</dbReference>
<dbReference type="SUPFAM" id="SSF53649">
    <property type="entry name" value="Alkaline phosphatase-like"/>
    <property type="match status" value="1"/>
</dbReference>
<dbReference type="PANTHER" id="PTHR42693">
    <property type="entry name" value="ARYLSULFATASE FAMILY MEMBER"/>
    <property type="match status" value="1"/>
</dbReference>
<dbReference type="InterPro" id="IPR017850">
    <property type="entry name" value="Alkaline_phosphatase_core_sf"/>
</dbReference>
<dbReference type="GO" id="GO:0004065">
    <property type="term" value="F:arylsulfatase activity"/>
    <property type="evidence" value="ECO:0007669"/>
    <property type="project" value="TreeGrafter"/>
</dbReference>
<protein>
    <submittedName>
        <fullName evidence="6">Sulfatase</fullName>
    </submittedName>
</protein>
<name>A0A8H4KZV1_9HYPO</name>
<accession>A0A8H4KZV1</accession>
<keyword evidence="4" id="KW-0106">Calcium</keyword>
<evidence type="ECO:0000313" key="6">
    <source>
        <dbReference type="EMBL" id="KAF4458674.1"/>
    </source>
</evidence>
<comment type="caution">
    <text evidence="6">The sequence shown here is derived from an EMBL/GenBank/DDBJ whole genome shotgun (WGS) entry which is preliminary data.</text>
</comment>
<dbReference type="EMBL" id="JAADYS010002388">
    <property type="protein sequence ID" value="KAF4458674.1"/>
    <property type="molecule type" value="Genomic_DNA"/>
</dbReference>
<dbReference type="PANTHER" id="PTHR42693:SF33">
    <property type="entry name" value="ARYLSULFATASE"/>
    <property type="match status" value="1"/>
</dbReference>
<evidence type="ECO:0000256" key="1">
    <source>
        <dbReference type="ARBA" id="ARBA00008779"/>
    </source>
</evidence>
<gene>
    <name evidence="6" type="ORF">FALBO_14591</name>
</gene>
<evidence type="ECO:0000313" key="7">
    <source>
        <dbReference type="Proteomes" id="UP000554235"/>
    </source>
</evidence>
<evidence type="ECO:0000256" key="4">
    <source>
        <dbReference type="ARBA" id="ARBA00022837"/>
    </source>
</evidence>
<dbReference type="InterPro" id="IPR024607">
    <property type="entry name" value="Sulfatase_CS"/>
</dbReference>
<dbReference type="GO" id="GO:0046872">
    <property type="term" value="F:metal ion binding"/>
    <property type="evidence" value="ECO:0007669"/>
    <property type="project" value="UniProtKB-KW"/>
</dbReference>
<dbReference type="InterPro" id="IPR050738">
    <property type="entry name" value="Sulfatase"/>
</dbReference>
<dbReference type="Proteomes" id="UP000554235">
    <property type="component" value="Unassembled WGS sequence"/>
</dbReference>
<proteinExistence type="inferred from homology"/>
<evidence type="ECO:0000259" key="5">
    <source>
        <dbReference type="Pfam" id="PF00884"/>
    </source>
</evidence>
<dbReference type="Gene3D" id="3.40.720.10">
    <property type="entry name" value="Alkaline Phosphatase, subunit A"/>
    <property type="match status" value="1"/>
</dbReference>
<evidence type="ECO:0000256" key="2">
    <source>
        <dbReference type="ARBA" id="ARBA00022723"/>
    </source>
</evidence>
<keyword evidence="3" id="KW-0378">Hydrolase</keyword>
<keyword evidence="7" id="KW-1185">Reference proteome</keyword>